<gene>
    <name evidence="6" type="ORF">MGL_0731</name>
</gene>
<dbReference type="KEGG" id="mgl:MGL_0731"/>
<dbReference type="PANTHER" id="PTHR23427">
    <property type="entry name" value="SURFEIT LOCUS PROTEIN"/>
    <property type="match status" value="1"/>
</dbReference>
<dbReference type="InterPro" id="IPR002994">
    <property type="entry name" value="Surf1/Shy1"/>
</dbReference>
<dbReference type="OrthoDB" id="10040024at2759"/>
<dbReference type="PROSITE" id="PS50895">
    <property type="entry name" value="SURF1"/>
    <property type="match status" value="1"/>
</dbReference>
<dbReference type="GeneID" id="5856444"/>
<dbReference type="CDD" id="cd06662">
    <property type="entry name" value="SURF1"/>
    <property type="match status" value="1"/>
</dbReference>
<feature type="transmembrane region" description="Helical" evidence="5">
    <location>
        <begin position="52"/>
        <end position="74"/>
    </location>
</feature>
<evidence type="ECO:0000256" key="4">
    <source>
        <dbReference type="ARBA" id="ARBA00023136"/>
    </source>
</evidence>
<keyword evidence="4 5" id="KW-0472">Membrane</keyword>
<dbReference type="GO" id="GO:0033617">
    <property type="term" value="P:mitochondrial respiratory chain complex IV assembly"/>
    <property type="evidence" value="ECO:0007669"/>
    <property type="project" value="TreeGrafter"/>
</dbReference>
<keyword evidence="7" id="KW-1185">Reference proteome</keyword>
<organism evidence="6 7">
    <name type="scientific">Malassezia globosa (strain ATCC MYA-4612 / CBS 7966)</name>
    <name type="common">Dandruff-associated fungus</name>
    <dbReference type="NCBI Taxonomy" id="425265"/>
    <lineage>
        <taxon>Eukaryota</taxon>
        <taxon>Fungi</taxon>
        <taxon>Dikarya</taxon>
        <taxon>Basidiomycota</taxon>
        <taxon>Ustilaginomycotina</taxon>
        <taxon>Malasseziomycetes</taxon>
        <taxon>Malasseziales</taxon>
        <taxon>Malasseziaceae</taxon>
        <taxon>Malassezia</taxon>
    </lineage>
</organism>
<dbReference type="PANTHER" id="PTHR23427:SF2">
    <property type="entry name" value="SURFEIT LOCUS PROTEIN 1"/>
    <property type="match status" value="1"/>
</dbReference>
<dbReference type="VEuPathDB" id="FungiDB:MGL_0731"/>
<feature type="transmembrane region" description="Helical" evidence="5">
    <location>
        <begin position="323"/>
        <end position="342"/>
    </location>
</feature>
<keyword evidence="5" id="KW-0496">Mitochondrion</keyword>
<dbReference type="InParanoid" id="A8PUN8"/>
<dbReference type="InterPro" id="IPR045214">
    <property type="entry name" value="Surf1/Surf4"/>
</dbReference>
<proteinExistence type="inferred from homology"/>
<dbReference type="EMBL" id="AAYY01000002">
    <property type="protein sequence ID" value="EDP44924.1"/>
    <property type="molecule type" value="Genomic_DNA"/>
</dbReference>
<evidence type="ECO:0000256" key="3">
    <source>
        <dbReference type="ARBA" id="ARBA00022989"/>
    </source>
</evidence>
<dbReference type="AlphaFoldDB" id="A8PUN8"/>
<dbReference type="Proteomes" id="UP000008837">
    <property type="component" value="Unassembled WGS sequence"/>
</dbReference>
<dbReference type="Pfam" id="PF02104">
    <property type="entry name" value="SURF1"/>
    <property type="match status" value="1"/>
</dbReference>
<evidence type="ECO:0000256" key="2">
    <source>
        <dbReference type="ARBA" id="ARBA00022692"/>
    </source>
</evidence>
<evidence type="ECO:0000256" key="1">
    <source>
        <dbReference type="ARBA" id="ARBA00004370"/>
    </source>
</evidence>
<sequence>MRLISTVPPRTFSKTFMLPQKEHHLPVAVPEQDLPEQPLIYNRPQRRKPKPWYTSPILYVLAFLQCFAMYLGFWQLRRLKWKVSLIDELEDKLRRDPLPLPRNINMDVLSEFEYRLFQVHGHFDMSRVLFVGPRTREDERGYNVIMPFKRSSGGPDILVNRGFVTNDQIVGTGMNKRLRHPPKDDGKDRAIVVLLPRVYPPSRLALPNEPHNNLWLQIHPSQMAHWLNEQAGIEDAVPSTMPDAPAESTAYRWLRRIAATASSAPAPSTPEEAFQASQSEPVLPVYMEEIFGGTFADANTLIRQGTPVGRPPRIELRNQHAEYAATWFSLSAITTFMFIYMLRRGRRTS</sequence>
<comment type="subcellular location">
    <subcellularLocation>
        <location evidence="1">Membrane</location>
    </subcellularLocation>
    <subcellularLocation>
        <location evidence="5">Mitochondrion inner membrane</location>
        <topology evidence="5">Multi-pass membrane protein</topology>
    </subcellularLocation>
</comment>
<keyword evidence="5" id="KW-0999">Mitochondrion inner membrane</keyword>
<comment type="similarity">
    <text evidence="5">Belongs to the SURF1 family.</text>
</comment>
<dbReference type="GO" id="GO:0005743">
    <property type="term" value="C:mitochondrial inner membrane"/>
    <property type="evidence" value="ECO:0007669"/>
    <property type="project" value="UniProtKB-SubCell"/>
</dbReference>
<dbReference type="STRING" id="425265.A8PUN8"/>
<reference evidence="6 7" key="1">
    <citation type="journal article" date="2007" name="Proc. Natl. Acad. Sci. U.S.A.">
        <title>Dandruff-associated Malassezia genomes reveal convergent and divergent virulence traits shared with plant and human fungal pathogens.</title>
        <authorList>
            <person name="Xu J."/>
            <person name="Saunders C.W."/>
            <person name="Hu P."/>
            <person name="Grant R.A."/>
            <person name="Boekhout T."/>
            <person name="Kuramae E.E."/>
            <person name="Kronstad J.W."/>
            <person name="Deangelis Y.M."/>
            <person name="Reeder N.L."/>
            <person name="Johnstone K.R."/>
            <person name="Leland M."/>
            <person name="Fieno A.M."/>
            <person name="Begley W.M."/>
            <person name="Sun Y."/>
            <person name="Lacey M.P."/>
            <person name="Chaudhary T."/>
            <person name="Keough T."/>
            <person name="Chu L."/>
            <person name="Sears R."/>
            <person name="Yuan B."/>
            <person name="Dawson T.L.Jr."/>
        </authorList>
    </citation>
    <scope>NUCLEOTIDE SEQUENCE [LARGE SCALE GENOMIC DNA]</scope>
    <source>
        <strain evidence="7">ATCC MYA-4612 / CBS 7966</strain>
    </source>
</reference>
<protein>
    <recommendedName>
        <fullName evidence="5">SURF1-like protein</fullName>
    </recommendedName>
</protein>
<name>A8PUN8_MALGO</name>
<evidence type="ECO:0000313" key="7">
    <source>
        <dbReference type="Proteomes" id="UP000008837"/>
    </source>
</evidence>
<dbReference type="RefSeq" id="XP_001732138.1">
    <property type="nucleotide sequence ID" value="XM_001732086.1"/>
</dbReference>
<dbReference type="FunCoup" id="A8PUN8">
    <property type="interactions" value="282"/>
</dbReference>
<comment type="function">
    <text evidence="5">Probably involved in the biogenesis of the COX complex.</text>
</comment>
<keyword evidence="3 5" id="KW-1133">Transmembrane helix</keyword>
<accession>A8PUN8</accession>
<keyword evidence="2 5" id="KW-0812">Transmembrane</keyword>
<evidence type="ECO:0000256" key="5">
    <source>
        <dbReference type="RuleBase" id="RU363076"/>
    </source>
</evidence>
<evidence type="ECO:0000313" key="6">
    <source>
        <dbReference type="EMBL" id="EDP44924.1"/>
    </source>
</evidence>
<comment type="caution">
    <text evidence="6">The sequence shown here is derived from an EMBL/GenBank/DDBJ whole genome shotgun (WGS) entry which is preliminary data.</text>
</comment>